<feature type="region of interest" description="Disordered" evidence="1">
    <location>
        <begin position="239"/>
        <end position="258"/>
    </location>
</feature>
<organism evidence="3 4">
    <name type="scientific">Desulfoluna butyratoxydans</name>
    <dbReference type="NCBI Taxonomy" id="231438"/>
    <lineage>
        <taxon>Bacteria</taxon>
        <taxon>Pseudomonadati</taxon>
        <taxon>Thermodesulfobacteriota</taxon>
        <taxon>Desulfobacteria</taxon>
        <taxon>Desulfobacterales</taxon>
        <taxon>Desulfolunaceae</taxon>
        <taxon>Desulfoluna</taxon>
    </lineage>
</organism>
<evidence type="ECO:0000313" key="4">
    <source>
        <dbReference type="Proteomes" id="UP000507962"/>
    </source>
</evidence>
<gene>
    <name evidence="3" type="ORF">MSL71_20040</name>
</gene>
<dbReference type="EMBL" id="CAADHO010000003">
    <property type="protein sequence ID" value="VFQ44357.1"/>
    <property type="molecule type" value="Genomic_DNA"/>
</dbReference>
<keyword evidence="4" id="KW-1185">Reference proteome</keyword>
<keyword evidence="2" id="KW-0472">Membrane</keyword>
<proteinExistence type="predicted"/>
<dbReference type="Proteomes" id="UP000507962">
    <property type="component" value="Unassembled WGS sequence"/>
</dbReference>
<dbReference type="RefSeq" id="WP_180139695.1">
    <property type="nucleotide sequence ID" value="NZ_CAADHO010000003.1"/>
</dbReference>
<keyword evidence="2" id="KW-0812">Transmembrane</keyword>
<reference evidence="3 4" key="1">
    <citation type="submission" date="2019-03" db="EMBL/GenBank/DDBJ databases">
        <authorList>
            <person name="Nijsse B."/>
        </authorList>
    </citation>
    <scope>NUCLEOTIDE SEQUENCE [LARGE SCALE GENOMIC DNA]</scope>
    <source>
        <strain evidence="3">Desulfoluna butyratoxydans MSL71</strain>
    </source>
</reference>
<feature type="compositionally biased region" description="Basic and acidic residues" evidence="1">
    <location>
        <begin position="249"/>
        <end position="258"/>
    </location>
</feature>
<name>A0A4U8YLC3_9BACT</name>
<evidence type="ECO:0000256" key="1">
    <source>
        <dbReference type="SAM" id="MobiDB-lite"/>
    </source>
</evidence>
<sequence length="258" mass="29192">MLFYIKRMLYRINKNRRYLSLAIALPLLYLMAMAYKPHTFAIALSFPSPADAPVTAPESPTEAMTLSEITASPEQAARFIKGNFFPHLILDYPLGYKAIVTQAHRTELYTEARDNLTIGLNEEGLVTVTYIGKNRKTGERLVTYYGNTLFRRIQEGYKRLDLPAPPPMESTPEMTYTSRTIRRIWEPSRLIPALICFAGGLLVFVLAQVVIEALDPSYKSEKQIAEHLGVPVLGTMPDKLTTTKTLRPGMRDHDEPTR</sequence>
<accession>A0A4U8YLC3</accession>
<feature type="transmembrane region" description="Helical" evidence="2">
    <location>
        <begin position="190"/>
        <end position="214"/>
    </location>
</feature>
<evidence type="ECO:0000256" key="2">
    <source>
        <dbReference type="SAM" id="Phobius"/>
    </source>
</evidence>
<dbReference type="AlphaFoldDB" id="A0A4U8YLC3"/>
<keyword evidence="2" id="KW-1133">Transmembrane helix</keyword>
<evidence type="ECO:0000313" key="3">
    <source>
        <dbReference type="EMBL" id="VFQ44357.1"/>
    </source>
</evidence>
<protein>
    <submittedName>
        <fullName evidence="3">Uncharacterized protein</fullName>
    </submittedName>
</protein>